<dbReference type="NCBIfam" id="TIGR01845">
    <property type="entry name" value="outer_NodT"/>
    <property type="match status" value="1"/>
</dbReference>
<dbReference type="GO" id="GO:0015562">
    <property type="term" value="F:efflux transmembrane transporter activity"/>
    <property type="evidence" value="ECO:0007669"/>
    <property type="project" value="InterPro"/>
</dbReference>
<dbReference type="PROSITE" id="PS51257">
    <property type="entry name" value="PROKAR_LIPOPROTEIN"/>
    <property type="match status" value="1"/>
</dbReference>
<dbReference type="SUPFAM" id="SSF56954">
    <property type="entry name" value="Outer membrane efflux proteins (OEP)"/>
    <property type="match status" value="1"/>
</dbReference>
<feature type="signal peptide" evidence="2">
    <location>
        <begin position="1"/>
        <end position="36"/>
    </location>
</feature>
<dbReference type="EMBL" id="NJGV01000025">
    <property type="protein sequence ID" value="OWY32553.1"/>
    <property type="molecule type" value="Genomic_DNA"/>
</dbReference>
<keyword evidence="2" id="KW-0472">Membrane</keyword>
<dbReference type="InterPro" id="IPR010131">
    <property type="entry name" value="MdtP/NodT-like"/>
</dbReference>
<keyword evidence="2" id="KW-0812">Transmembrane</keyword>
<organism evidence="3 4">
    <name type="scientific">Herbaspirillum aquaticum</name>
    <dbReference type="NCBI Taxonomy" id="568783"/>
    <lineage>
        <taxon>Bacteria</taxon>
        <taxon>Pseudomonadati</taxon>
        <taxon>Pseudomonadota</taxon>
        <taxon>Betaproteobacteria</taxon>
        <taxon>Burkholderiales</taxon>
        <taxon>Oxalobacteraceae</taxon>
        <taxon>Herbaspirillum</taxon>
    </lineage>
</organism>
<keyword evidence="2" id="KW-1134">Transmembrane beta strand</keyword>
<dbReference type="Gene3D" id="1.20.1600.10">
    <property type="entry name" value="Outer membrane efflux proteins (OEP)"/>
    <property type="match status" value="1"/>
</dbReference>
<comment type="caution">
    <text evidence="3">The sequence shown here is derived from an EMBL/GenBank/DDBJ whole genome shotgun (WGS) entry which is preliminary data.</text>
</comment>
<accession>A0A225SNB3</accession>
<protein>
    <submittedName>
        <fullName evidence="3">RND transporter</fullName>
    </submittedName>
</protein>
<gene>
    <name evidence="3" type="ORF">CEJ45_21140</name>
</gene>
<evidence type="ECO:0000256" key="1">
    <source>
        <dbReference type="ARBA" id="ARBA00007613"/>
    </source>
</evidence>
<dbReference type="Gene3D" id="2.20.200.10">
    <property type="entry name" value="Outer membrane efflux proteins (OEP)"/>
    <property type="match status" value="1"/>
</dbReference>
<sequence length="492" mass="51927">MINMDKTSSSFPAVHLIALAAAALLAGCSALGPDYAGPPDAAPQAAHTQHFVRGGDSANAAAPINQWWQGLGDSELDSLIARALQANPNLGVARARLQQSRAGLALEQANAAPSVGASALAGHARLPPANLGALTGGSSSGNGSPTSANLYSVGFDASWEIDLFGARRRAVEAASATADAAQATLADVQVSLAAEVASAYISLRERQLRLSLGQEAVQAQEQMLQLTGQRVERGTASSLDQLRVQNQLDASRADLVPLQAERDAYLNQLATLLGQEPGTLDVELAATAPVPLPPQQVAVGDPVSLLRRRPDVRAAERTLAADTAKIGQAEAARYPSLKLFGVIGLGGTHPSDLTRLDDFAALGAPMLSWNFLDFGRAKARVTQAERVRDEAEMKYRQSVLEALRDAEDALSRFRYGRVSVATIARTKVSADRALVLARQRYQAGTGTLIEVLDTTRQQITAQQNLLQAEANLTRSFVGIQKALGLGWSEEAL</sequence>
<proteinExistence type="inferred from homology"/>
<name>A0A225SNB3_9BURK</name>
<dbReference type="Pfam" id="PF02321">
    <property type="entry name" value="OEP"/>
    <property type="match status" value="2"/>
</dbReference>
<keyword evidence="2" id="KW-0449">Lipoprotein</keyword>
<dbReference type="Proteomes" id="UP000214747">
    <property type="component" value="Unassembled WGS sequence"/>
</dbReference>
<dbReference type="AlphaFoldDB" id="A0A225SNB3"/>
<dbReference type="InterPro" id="IPR003423">
    <property type="entry name" value="OMP_efflux"/>
</dbReference>
<dbReference type="GO" id="GO:0005886">
    <property type="term" value="C:plasma membrane"/>
    <property type="evidence" value="ECO:0007669"/>
    <property type="project" value="UniProtKB-SubCell"/>
</dbReference>
<evidence type="ECO:0000313" key="4">
    <source>
        <dbReference type="Proteomes" id="UP000214747"/>
    </source>
</evidence>
<dbReference type="RefSeq" id="WP_088757032.1">
    <property type="nucleotide sequence ID" value="NZ_NJGV01000025.1"/>
</dbReference>
<dbReference type="PANTHER" id="PTHR30203">
    <property type="entry name" value="OUTER MEMBRANE CATION EFFLUX PROTEIN"/>
    <property type="match status" value="1"/>
</dbReference>
<keyword evidence="4" id="KW-1185">Reference proteome</keyword>
<evidence type="ECO:0000256" key="2">
    <source>
        <dbReference type="RuleBase" id="RU362097"/>
    </source>
</evidence>
<comment type="subcellular location">
    <subcellularLocation>
        <location evidence="2">Cell membrane</location>
        <topology evidence="2">Lipid-anchor</topology>
    </subcellularLocation>
</comment>
<evidence type="ECO:0000313" key="3">
    <source>
        <dbReference type="EMBL" id="OWY32553.1"/>
    </source>
</evidence>
<comment type="similarity">
    <text evidence="1 2">Belongs to the outer membrane factor (OMF) (TC 1.B.17) family.</text>
</comment>
<reference evidence="3 4" key="1">
    <citation type="journal article" date="2010" name="Int. J. Syst. Evol. Microbiol.">
        <title>Reclassification of Herbaspirillum putei as a later heterotypic synonym of Herbaspirillum huttiense, with the description of H. huttiense subsp. huttiense subsp. nov. and H. huttiense subsp. putei subsp. nov., comb. nov., and description of Herbaspirillum aquaticum sp. nov.</title>
        <authorList>
            <person name="Dobritsa A.P."/>
            <person name="Reddy M.C."/>
            <person name="Samadpour M."/>
        </authorList>
    </citation>
    <scope>NUCLEOTIDE SEQUENCE [LARGE SCALE GENOMIC DNA]</scope>
    <source>
        <strain evidence="3 4">IEH 4430</strain>
    </source>
</reference>
<feature type="chain" id="PRO_5011819488" evidence="2">
    <location>
        <begin position="37"/>
        <end position="492"/>
    </location>
</feature>
<dbReference type="PANTHER" id="PTHR30203:SF25">
    <property type="entry name" value="OUTER MEMBRANE PROTEIN-RELATED"/>
    <property type="match status" value="1"/>
</dbReference>
<keyword evidence="2" id="KW-0564">Palmitate</keyword>
<keyword evidence="2" id="KW-0732">Signal</keyword>